<keyword evidence="2 3" id="KW-0560">Oxidoreductase</keyword>
<dbReference type="Pfam" id="PF02812">
    <property type="entry name" value="ELFV_dehydrog_N"/>
    <property type="match status" value="1"/>
</dbReference>
<dbReference type="InterPro" id="IPR006095">
    <property type="entry name" value="Glu/Leu/Phe/Val/Trp_DH"/>
</dbReference>
<dbReference type="InterPro" id="IPR046346">
    <property type="entry name" value="Aminoacid_DH-like_N_sf"/>
</dbReference>
<dbReference type="InterPro" id="IPR006097">
    <property type="entry name" value="Glu/Leu/Phe/Val/Trp_DH_dimer"/>
</dbReference>
<evidence type="ECO:0000256" key="2">
    <source>
        <dbReference type="ARBA" id="ARBA00023002"/>
    </source>
</evidence>
<evidence type="ECO:0000259" key="4">
    <source>
        <dbReference type="SMART" id="SM00839"/>
    </source>
</evidence>
<dbReference type="SMART" id="SM00839">
    <property type="entry name" value="ELFV_dehydrog"/>
    <property type="match status" value="1"/>
</dbReference>
<dbReference type="InterPro" id="IPR036291">
    <property type="entry name" value="NAD(P)-bd_dom_sf"/>
</dbReference>
<evidence type="ECO:0000313" key="6">
    <source>
        <dbReference type="Proteomes" id="UP000178601"/>
    </source>
</evidence>
<dbReference type="GO" id="GO:0004352">
    <property type="term" value="F:glutamate dehydrogenase (NAD+) activity"/>
    <property type="evidence" value="ECO:0007669"/>
    <property type="project" value="TreeGrafter"/>
</dbReference>
<dbReference type="Gene3D" id="3.40.50.10860">
    <property type="entry name" value="Leucine Dehydrogenase, chain A, domain 1"/>
    <property type="match status" value="1"/>
</dbReference>
<comment type="similarity">
    <text evidence="1 3">Belongs to the Glu/Leu/Phe/Val dehydrogenases family.</text>
</comment>
<dbReference type="PROSITE" id="PS00074">
    <property type="entry name" value="GLFV_DEHYDROGENASE"/>
    <property type="match status" value="1"/>
</dbReference>
<dbReference type="SUPFAM" id="SSF53223">
    <property type="entry name" value="Aminoacid dehydrogenase-like, N-terminal domain"/>
    <property type="match status" value="1"/>
</dbReference>
<dbReference type="InterPro" id="IPR033524">
    <property type="entry name" value="Glu/Leu/Phe/Val_DH_AS"/>
</dbReference>
<dbReference type="PRINTS" id="PR00082">
    <property type="entry name" value="GLFDHDRGNASE"/>
</dbReference>
<protein>
    <recommendedName>
        <fullName evidence="4">Glutamate/phenylalanine/leucine/valine/L-tryptophan dehydrogenase C-terminal domain-containing protein</fullName>
    </recommendedName>
</protein>
<dbReference type="InterPro" id="IPR006096">
    <property type="entry name" value="Glu/Leu/Phe/Val/Trp_DH_C"/>
</dbReference>
<feature type="non-terminal residue" evidence="5">
    <location>
        <position position="318"/>
    </location>
</feature>
<organism evidence="5 6">
    <name type="scientific">Candidatus Kaiserbacteria bacterium RIFCSPLOWO2_12_FULL_53_8</name>
    <dbReference type="NCBI Taxonomy" id="1798529"/>
    <lineage>
        <taxon>Bacteria</taxon>
        <taxon>Candidatus Kaiseribacteriota</taxon>
    </lineage>
</organism>
<dbReference type="Pfam" id="PF00208">
    <property type="entry name" value="ELFV_dehydrog"/>
    <property type="match status" value="1"/>
</dbReference>
<feature type="domain" description="Glutamate/phenylalanine/leucine/valine/L-tryptophan dehydrogenase C-terminal" evidence="4">
    <location>
        <begin position="196"/>
        <end position="318"/>
    </location>
</feature>
<name>A0A1F6FZR0_9BACT</name>
<dbReference type="PANTHER" id="PTHR11606:SF13">
    <property type="entry name" value="GLUTAMATE DEHYDROGENASE 1, MITOCHONDRIAL"/>
    <property type="match status" value="1"/>
</dbReference>
<proteinExistence type="inferred from homology"/>
<gene>
    <name evidence="5" type="ORF">A3H16_01640</name>
</gene>
<dbReference type="Proteomes" id="UP000178601">
    <property type="component" value="Unassembled WGS sequence"/>
</dbReference>
<accession>A0A1F6FZR0</accession>
<comment type="caution">
    <text evidence="5">The sequence shown here is derived from an EMBL/GenBank/DDBJ whole genome shotgun (WGS) entry which is preliminary data.</text>
</comment>
<dbReference type="GO" id="GO:0006538">
    <property type="term" value="P:L-glutamate catabolic process"/>
    <property type="evidence" value="ECO:0007669"/>
    <property type="project" value="TreeGrafter"/>
</dbReference>
<dbReference type="Gene3D" id="3.40.50.720">
    <property type="entry name" value="NAD(P)-binding Rossmann-like Domain"/>
    <property type="match status" value="1"/>
</dbReference>
<dbReference type="AlphaFoldDB" id="A0A1F6FZR0"/>
<dbReference type="EMBL" id="MFMQ01000056">
    <property type="protein sequence ID" value="OGG91324.1"/>
    <property type="molecule type" value="Genomic_DNA"/>
</dbReference>
<evidence type="ECO:0000256" key="3">
    <source>
        <dbReference type="RuleBase" id="RU004417"/>
    </source>
</evidence>
<dbReference type="SUPFAM" id="SSF51735">
    <property type="entry name" value="NAD(P)-binding Rossmann-fold domains"/>
    <property type="match status" value="1"/>
</dbReference>
<evidence type="ECO:0000256" key="1">
    <source>
        <dbReference type="ARBA" id="ARBA00006382"/>
    </source>
</evidence>
<reference evidence="5 6" key="1">
    <citation type="journal article" date="2016" name="Nat. Commun.">
        <title>Thousands of microbial genomes shed light on interconnected biogeochemical processes in an aquifer system.</title>
        <authorList>
            <person name="Anantharaman K."/>
            <person name="Brown C.T."/>
            <person name="Hug L.A."/>
            <person name="Sharon I."/>
            <person name="Castelle C.J."/>
            <person name="Probst A.J."/>
            <person name="Thomas B.C."/>
            <person name="Singh A."/>
            <person name="Wilkins M.J."/>
            <person name="Karaoz U."/>
            <person name="Brodie E.L."/>
            <person name="Williams K.H."/>
            <person name="Hubbard S.S."/>
            <person name="Banfield J.F."/>
        </authorList>
    </citation>
    <scope>NUCLEOTIDE SEQUENCE [LARGE SCALE GENOMIC DNA]</scope>
</reference>
<dbReference type="PANTHER" id="PTHR11606">
    <property type="entry name" value="GLUTAMATE DEHYDROGENASE"/>
    <property type="match status" value="1"/>
</dbReference>
<sequence>MVSPVMTKHPPQKPVGKATPYTRFLHNLRMVLDHMGADDDVRKVFEEPQHIHQKDITIIKDDGTEVSYPSFRVQFNNARGPYKGGIRYHPAADLDEVKALAALMAIKTAVVDIPFGGAKGGIQCNPKEMSTTELERLSRAYIREMKDYLGPYVDCPAPDVNTNPMIMGWMRDEFEKITGMFAPGVVTGKPVEYGGSLGRDTATARGGFFILEEVMERMAMDPKEQRVAIQGFGNAGAAMAQFLHDRGYTIVAISDSKGGIYSKDGIDPMRIKKYKEKTGHVRGYYCEGSVCDLERLKIDNAKLISNAEIITCDCDVLI</sequence>
<evidence type="ECO:0000313" key="5">
    <source>
        <dbReference type="EMBL" id="OGG91324.1"/>
    </source>
</evidence>